<evidence type="ECO:0000256" key="4">
    <source>
        <dbReference type="ARBA" id="ARBA00023273"/>
    </source>
</evidence>
<keyword evidence="4" id="KW-0966">Cell projection</keyword>
<evidence type="ECO:0000256" key="1">
    <source>
        <dbReference type="ARBA" id="ARBA00004245"/>
    </source>
</evidence>
<dbReference type="InterPro" id="IPR000535">
    <property type="entry name" value="MSP_dom"/>
</dbReference>
<protein>
    <recommendedName>
        <fullName evidence="7">Major sperm protein</fullName>
    </recommendedName>
</protein>
<keyword evidence="10" id="KW-1185">Reference proteome</keyword>
<evidence type="ECO:0000256" key="5">
    <source>
        <dbReference type="ARBA" id="ARBA00037744"/>
    </source>
</evidence>
<evidence type="ECO:0000256" key="2">
    <source>
        <dbReference type="ARBA" id="ARBA00022490"/>
    </source>
</evidence>
<comment type="function">
    <text evidence="5 7">Central component in molecular interactions underlying sperm crawling. Forms an extensive filament system that extends from sperm villipoda, along the leading edge of the pseudopod.</text>
</comment>
<accession>A0A183V943</accession>
<dbReference type="GO" id="GO:0005856">
    <property type="term" value="C:cytoskeleton"/>
    <property type="evidence" value="ECO:0007669"/>
    <property type="project" value="UniProtKB-SubCell"/>
</dbReference>
<reference evidence="11" key="1">
    <citation type="submission" date="2016-06" db="UniProtKB">
        <authorList>
            <consortium name="WormBaseParasite"/>
        </authorList>
    </citation>
    <scope>IDENTIFICATION</scope>
</reference>
<evidence type="ECO:0000256" key="6">
    <source>
        <dbReference type="ARBA" id="ARBA00037818"/>
    </source>
</evidence>
<evidence type="ECO:0000313" key="10">
    <source>
        <dbReference type="Proteomes" id="UP000050794"/>
    </source>
</evidence>
<dbReference type="PROSITE" id="PS50202">
    <property type="entry name" value="MSP"/>
    <property type="match status" value="1"/>
</dbReference>
<evidence type="ECO:0000313" key="9">
    <source>
        <dbReference type="EMBL" id="VDM48584.1"/>
    </source>
</evidence>
<dbReference type="InterPro" id="IPR013783">
    <property type="entry name" value="Ig-like_fold"/>
</dbReference>
<gene>
    <name evidence="9" type="ORF">TCNE_LOCUS17263</name>
</gene>
<comment type="subcellular location">
    <subcellularLocation>
        <location evidence="6">Cell projection</location>
        <location evidence="6">Pseudopodium</location>
    </subcellularLocation>
    <subcellularLocation>
        <location evidence="1">Cytoplasm</location>
        <location evidence="1">Cytoskeleton</location>
    </subcellularLocation>
</comment>
<evidence type="ECO:0000259" key="8">
    <source>
        <dbReference type="PROSITE" id="PS50202"/>
    </source>
</evidence>
<dbReference type="SUPFAM" id="SSF49354">
    <property type="entry name" value="PapD-like"/>
    <property type="match status" value="1"/>
</dbReference>
<dbReference type="PANTHER" id="PTHR22920:SF7">
    <property type="entry name" value="MSP DOMAIN-CONTAINING PROTEIN-RELATED"/>
    <property type="match status" value="1"/>
</dbReference>
<reference evidence="9 10" key="2">
    <citation type="submission" date="2018-11" db="EMBL/GenBank/DDBJ databases">
        <authorList>
            <consortium name="Pathogen Informatics"/>
        </authorList>
    </citation>
    <scope>NUCLEOTIDE SEQUENCE [LARGE SCALE GENOMIC DNA]</scope>
</reference>
<proteinExistence type="predicted"/>
<dbReference type="AlphaFoldDB" id="A0A183V943"/>
<organism evidence="10 11">
    <name type="scientific">Toxocara canis</name>
    <name type="common">Canine roundworm</name>
    <dbReference type="NCBI Taxonomy" id="6265"/>
    <lineage>
        <taxon>Eukaryota</taxon>
        <taxon>Metazoa</taxon>
        <taxon>Ecdysozoa</taxon>
        <taxon>Nematoda</taxon>
        <taxon>Chromadorea</taxon>
        <taxon>Rhabditida</taxon>
        <taxon>Spirurina</taxon>
        <taxon>Ascaridomorpha</taxon>
        <taxon>Ascaridoidea</taxon>
        <taxon>Toxocaridae</taxon>
        <taxon>Toxocara</taxon>
    </lineage>
</organism>
<evidence type="ECO:0000313" key="11">
    <source>
        <dbReference type="WBParaSite" id="TCNE_0001726401-mRNA-1"/>
    </source>
</evidence>
<dbReference type="WBParaSite" id="TCNE_0001726401-mRNA-1">
    <property type="protein sequence ID" value="TCNE_0001726401-mRNA-1"/>
    <property type="gene ID" value="TCNE_0001726401"/>
</dbReference>
<dbReference type="GO" id="GO:0031143">
    <property type="term" value="C:pseudopodium"/>
    <property type="evidence" value="ECO:0007669"/>
    <property type="project" value="UniProtKB-SubCell"/>
</dbReference>
<sequence length="153" mass="17166">MVIGVARVPLQTIQKVIEKAKLAQHGNEDKAFATLNCFRNYRVQITNACGRRIGRAIKTTNMRRLGVDPPCGMHDQKDSVLMVVSCDTFNAATEDLNNDRISIEWTNTPDDAAKPRRNSTHGIAPIADREMLAKRYETIAEIPSHSIVYDNKE</sequence>
<dbReference type="Proteomes" id="UP000050794">
    <property type="component" value="Unassembled WGS sequence"/>
</dbReference>
<name>A0A183V943_TOXCA</name>
<dbReference type="Gene3D" id="2.60.40.10">
    <property type="entry name" value="Immunoglobulins"/>
    <property type="match status" value="1"/>
</dbReference>
<keyword evidence="2" id="KW-0963">Cytoplasm</keyword>
<dbReference type="InterPro" id="IPR008962">
    <property type="entry name" value="PapD-like_sf"/>
</dbReference>
<evidence type="ECO:0000256" key="3">
    <source>
        <dbReference type="ARBA" id="ARBA00023212"/>
    </source>
</evidence>
<dbReference type="InterPro" id="IPR051155">
    <property type="entry name" value="Nematode_MSP"/>
</dbReference>
<dbReference type="PANTHER" id="PTHR22920">
    <property type="entry name" value="MAJOR SPERM PROTEIN"/>
    <property type="match status" value="1"/>
</dbReference>
<feature type="domain" description="MSP" evidence="8">
    <location>
        <begin position="4"/>
        <end position="153"/>
    </location>
</feature>
<evidence type="ECO:0000256" key="7">
    <source>
        <dbReference type="RuleBase" id="RU003425"/>
    </source>
</evidence>
<dbReference type="EMBL" id="UYWY01024285">
    <property type="protein sequence ID" value="VDM48584.1"/>
    <property type="molecule type" value="Genomic_DNA"/>
</dbReference>
<dbReference type="Pfam" id="PF00635">
    <property type="entry name" value="Motile_Sperm"/>
    <property type="match status" value="1"/>
</dbReference>
<keyword evidence="3 7" id="KW-0206">Cytoskeleton</keyword>